<keyword evidence="3" id="KW-1185">Reference proteome</keyword>
<organism evidence="2 3">
    <name type="scientific">Kitasatospora cheerisanensis KCTC 2395</name>
    <dbReference type="NCBI Taxonomy" id="1348663"/>
    <lineage>
        <taxon>Bacteria</taxon>
        <taxon>Bacillati</taxon>
        <taxon>Actinomycetota</taxon>
        <taxon>Actinomycetes</taxon>
        <taxon>Kitasatosporales</taxon>
        <taxon>Streptomycetaceae</taxon>
        <taxon>Kitasatospora</taxon>
    </lineage>
</organism>
<feature type="compositionally biased region" description="Pro residues" evidence="1">
    <location>
        <begin position="251"/>
        <end position="261"/>
    </location>
</feature>
<dbReference type="HOGENOM" id="CLU_868124_0_0_11"/>
<dbReference type="PATRIC" id="fig|1348663.4.peg.6758"/>
<accession>A0A066YTV5</accession>
<evidence type="ECO:0000256" key="1">
    <source>
        <dbReference type="SAM" id="MobiDB-lite"/>
    </source>
</evidence>
<dbReference type="PRINTS" id="PR01217">
    <property type="entry name" value="PRICHEXTENSN"/>
</dbReference>
<dbReference type="EMBL" id="JNBY01000148">
    <property type="protein sequence ID" value="KDN81350.1"/>
    <property type="molecule type" value="Genomic_DNA"/>
</dbReference>
<dbReference type="OrthoDB" id="3276909at2"/>
<feature type="compositionally biased region" description="Pro residues" evidence="1">
    <location>
        <begin position="270"/>
        <end position="287"/>
    </location>
</feature>
<proteinExistence type="predicted"/>
<comment type="caution">
    <text evidence="2">The sequence shown here is derived from an EMBL/GenBank/DDBJ whole genome shotgun (WGS) entry which is preliminary data.</text>
</comment>
<name>A0A066YTV5_9ACTN</name>
<feature type="region of interest" description="Disordered" evidence="1">
    <location>
        <begin position="213"/>
        <end position="320"/>
    </location>
</feature>
<feature type="compositionally biased region" description="Pro residues" evidence="1">
    <location>
        <begin position="219"/>
        <end position="244"/>
    </location>
</feature>
<dbReference type="eggNOG" id="COG0666">
    <property type="taxonomic scope" value="Bacteria"/>
</dbReference>
<gene>
    <name evidence="2" type="ORF">KCH_69820</name>
</gene>
<dbReference type="Proteomes" id="UP000027178">
    <property type="component" value="Unassembled WGS sequence"/>
</dbReference>
<sequence length="320" mass="34005">MRSWEFEAGLLRAADGLPPYAPVAVRLAARRFLLLSPELGPVDAELRAPGDAAVLPDAATWAPPDLWLLRTGAVDADRLHPLVAAALVPGHRSAAAAPPSAADPLLVDCRGARHRVALVDGRLTALDHPPEQLRREELLLAFGGPPLPCLRTIDRAHRKPGDLDAIMQRLLHGDRAGALTTVRQLIGDETPLREGPLADSLTADDRRRDLATLHRPASTTPPPHLHLPPPGRPPVPPTPTPRPQVPLLRLLPPPLTPPPPHHSGAAPPTRGDPPCPPAANLPVPPSDKPGIGKTPSRHPFSHPGEPPCPPSPDSPTRSTR</sequence>
<feature type="compositionally biased region" description="Pro residues" evidence="1">
    <location>
        <begin position="304"/>
        <end position="313"/>
    </location>
</feature>
<reference evidence="2 3" key="1">
    <citation type="submission" date="2014-05" db="EMBL/GenBank/DDBJ databases">
        <title>Draft Genome Sequence of Kitasatospora cheerisanensis KCTC 2395.</title>
        <authorList>
            <person name="Nam D.H."/>
        </authorList>
    </citation>
    <scope>NUCLEOTIDE SEQUENCE [LARGE SCALE GENOMIC DNA]</scope>
    <source>
        <strain evidence="2 3">KCTC 2395</strain>
    </source>
</reference>
<protein>
    <submittedName>
        <fullName evidence="2">Uncharacterized protein</fullName>
    </submittedName>
</protein>
<dbReference type="AlphaFoldDB" id="A0A066YTV5"/>
<evidence type="ECO:0000313" key="3">
    <source>
        <dbReference type="Proteomes" id="UP000027178"/>
    </source>
</evidence>
<evidence type="ECO:0000313" key="2">
    <source>
        <dbReference type="EMBL" id="KDN81350.1"/>
    </source>
</evidence>